<keyword evidence="2" id="KW-1185">Reference proteome</keyword>
<name>A0ABR2ECH6_9ROSI</name>
<comment type="caution">
    <text evidence="1">The sequence shown here is derived from an EMBL/GenBank/DDBJ whole genome shotgun (WGS) entry which is preliminary data.</text>
</comment>
<evidence type="ECO:0000313" key="2">
    <source>
        <dbReference type="Proteomes" id="UP001472677"/>
    </source>
</evidence>
<gene>
    <name evidence="1" type="ORF">V6N12_009897</name>
</gene>
<sequence length="167" mass="17743">MINVIFLDNSNLTFTIIGVPCSSESPTNIAIGSTIADASPSSGVDVAKQLLREQMKKINAHRPLLPYSNRRPTKRYKSKLVKSHASLSGAISIPDAIATVINHSTVPGYTDLKLVVSTGLGYVLPPTSASTLALPSVWINISSMQSSSSLSIGTEGITRWVLGHAAW</sequence>
<evidence type="ECO:0000313" key="1">
    <source>
        <dbReference type="EMBL" id="KAK8557668.1"/>
    </source>
</evidence>
<dbReference type="Proteomes" id="UP001472677">
    <property type="component" value="Unassembled WGS sequence"/>
</dbReference>
<organism evidence="1 2">
    <name type="scientific">Hibiscus sabdariffa</name>
    <name type="common">roselle</name>
    <dbReference type="NCBI Taxonomy" id="183260"/>
    <lineage>
        <taxon>Eukaryota</taxon>
        <taxon>Viridiplantae</taxon>
        <taxon>Streptophyta</taxon>
        <taxon>Embryophyta</taxon>
        <taxon>Tracheophyta</taxon>
        <taxon>Spermatophyta</taxon>
        <taxon>Magnoliopsida</taxon>
        <taxon>eudicotyledons</taxon>
        <taxon>Gunneridae</taxon>
        <taxon>Pentapetalae</taxon>
        <taxon>rosids</taxon>
        <taxon>malvids</taxon>
        <taxon>Malvales</taxon>
        <taxon>Malvaceae</taxon>
        <taxon>Malvoideae</taxon>
        <taxon>Hibiscus</taxon>
    </lineage>
</organism>
<reference evidence="1 2" key="1">
    <citation type="journal article" date="2024" name="G3 (Bethesda)">
        <title>Genome assembly of Hibiscus sabdariffa L. provides insights into metabolisms of medicinal natural products.</title>
        <authorList>
            <person name="Kim T."/>
        </authorList>
    </citation>
    <scope>NUCLEOTIDE SEQUENCE [LARGE SCALE GENOMIC DNA]</scope>
    <source>
        <strain evidence="1">TK-2024</strain>
        <tissue evidence="1">Old leaves</tissue>
    </source>
</reference>
<protein>
    <submittedName>
        <fullName evidence="1">Uncharacterized protein</fullName>
    </submittedName>
</protein>
<proteinExistence type="predicted"/>
<accession>A0ABR2ECH6</accession>
<dbReference type="EMBL" id="JBBPBM010000016">
    <property type="protein sequence ID" value="KAK8557668.1"/>
    <property type="molecule type" value="Genomic_DNA"/>
</dbReference>